<keyword evidence="3" id="KW-1185">Reference proteome</keyword>
<evidence type="ECO:0000313" key="3">
    <source>
        <dbReference type="Proteomes" id="UP000717534"/>
    </source>
</evidence>
<organism evidence="2 3">
    <name type="scientific">Desulfotalea psychrophila</name>
    <dbReference type="NCBI Taxonomy" id="84980"/>
    <lineage>
        <taxon>Bacteria</taxon>
        <taxon>Pseudomonadati</taxon>
        <taxon>Thermodesulfobacteriota</taxon>
        <taxon>Desulfobulbia</taxon>
        <taxon>Desulfobulbales</taxon>
        <taxon>Desulfocapsaceae</taxon>
        <taxon>Desulfotalea</taxon>
    </lineage>
</organism>
<sequence>MKQNKSNKSFVTVAESLGFTLVELMIAMFISGITVSAIYSAYIVQQRVYTSQEQVAEMQQNLRAGMDILRRELRMAGFDGAQNVTHPSCDVGAVNSVAPGILTLAPGQIDFSMDLNMDGDCADINENLTYSLYVTASGVPALGRRDNNNALGRQAVAENITALEFQYLDSSGTVIPPSGTAGDVREVQVSLLARAGRIDRSYTNTVVYTPYSGVPWDLNGAAVGNAANDNFRRRLLLTTIRGRNLGI</sequence>
<dbReference type="InterPro" id="IPR045584">
    <property type="entry name" value="Pilin-like"/>
</dbReference>
<keyword evidence="1" id="KW-0812">Transmembrane</keyword>
<dbReference type="SUPFAM" id="SSF54523">
    <property type="entry name" value="Pili subunits"/>
    <property type="match status" value="1"/>
</dbReference>
<evidence type="ECO:0000256" key="1">
    <source>
        <dbReference type="SAM" id="Phobius"/>
    </source>
</evidence>
<keyword evidence="1" id="KW-0472">Membrane</keyword>
<accession>A0ABS3ASU0</accession>
<comment type="caution">
    <text evidence="2">The sequence shown here is derived from an EMBL/GenBank/DDBJ whole genome shotgun (WGS) entry which is preliminary data.</text>
</comment>
<proteinExistence type="predicted"/>
<dbReference type="NCBIfam" id="TIGR02532">
    <property type="entry name" value="IV_pilin_GFxxxE"/>
    <property type="match status" value="1"/>
</dbReference>
<feature type="transmembrane region" description="Helical" evidence="1">
    <location>
        <begin position="21"/>
        <end position="42"/>
    </location>
</feature>
<dbReference type="EMBL" id="JAFITO010000006">
    <property type="protein sequence ID" value="MBN4068181.1"/>
    <property type="molecule type" value="Genomic_DNA"/>
</dbReference>
<evidence type="ECO:0000313" key="2">
    <source>
        <dbReference type="EMBL" id="MBN4068181.1"/>
    </source>
</evidence>
<keyword evidence="1" id="KW-1133">Transmembrane helix</keyword>
<gene>
    <name evidence="2" type="ORF">JYU06_01465</name>
</gene>
<name>A0ABS3ASU0_9BACT</name>
<reference evidence="2 3" key="1">
    <citation type="submission" date="2021-02" db="EMBL/GenBank/DDBJ databases">
        <title>Activity-based single-cell genomes from oceanic crustal fluid captures similar information to metagenomic and metatranscriptomic surveys with orders of magnitude less sampling.</title>
        <authorList>
            <person name="D'Angelo T.S."/>
            <person name="Orcutt B.N."/>
        </authorList>
    </citation>
    <scope>NUCLEOTIDE SEQUENCE [LARGE SCALE GENOMIC DNA]</scope>
    <source>
        <strain evidence="2">AH-315-G02</strain>
    </source>
</reference>
<dbReference type="InterPro" id="IPR012902">
    <property type="entry name" value="N_methyl_site"/>
</dbReference>
<dbReference type="Proteomes" id="UP000717534">
    <property type="component" value="Unassembled WGS sequence"/>
</dbReference>
<protein>
    <submittedName>
        <fullName evidence="2">Prepilin-type N-terminal cleavage/methylation domain-containing protein</fullName>
    </submittedName>
</protein>
<dbReference type="Pfam" id="PF07963">
    <property type="entry name" value="N_methyl"/>
    <property type="match status" value="1"/>
</dbReference>